<dbReference type="Pfam" id="PF10823">
    <property type="entry name" value="DUF2568"/>
    <property type="match status" value="1"/>
</dbReference>
<evidence type="ECO:0000313" key="2">
    <source>
        <dbReference type="EMBL" id="GLZ81351.1"/>
    </source>
</evidence>
<keyword evidence="3" id="KW-1185">Reference proteome</keyword>
<feature type="transmembrane region" description="Helical" evidence="1">
    <location>
        <begin position="7"/>
        <end position="28"/>
    </location>
</feature>
<proteinExistence type="predicted"/>
<evidence type="ECO:0008006" key="4">
    <source>
        <dbReference type="Google" id="ProtNLM"/>
    </source>
</evidence>
<feature type="transmembrane region" description="Helical" evidence="1">
    <location>
        <begin position="34"/>
        <end position="55"/>
    </location>
</feature>
<feature type="transmembrane region" description="Helical" evidence="1">
    <location>
        <begin position="67"/>
        <end position="86"/>
    </location>
</feature>
<dbReference type="Proteomes" id="UP001165079">
    <property type="component" value="Unassembled WGS sequence"/>
</dbReference>
<keyword evidence="1" id="KW-1133">Transmembrane helix</keyword>
<sequence length="111" mass="11581">MTVIKPAAQTLFFLLELATYATAVWWSVKIPSGVLLKIAAAVLTLTVLIGVWWTLGAPGATHHLTGAARAVLLVAWFGSAVGALVWMRHPALAGVFAALAILASVYDLTAG</sequence>
<evidence type="ECO:0000313" key="3">
    <source>
        <dbReference type="Proteomes" id="UP001165079"/>
    </source>
</evidence>
<keyword evidence="1" id="KW-0812">Transmembrane</keyword>
<gene>
    <name evidence="2" type="ORF">Afil01_61580</name>
</gene>
<dbReference type="EMBL" id="BSTX01000005">
    <property type="protein sequence ID" value="GLZ81351.1"/>
    <property type="molecule type" value="Genomic_DNA"/>
</dbReference>
<comment type="caution">
    <text evidence="2">The sequence shown here is derived from an EMBL/GenBank/DDBJ whole genome shotgun (WGS) entry which is preliminary data.</text>
</comment>
<feature type="transmembrane region" description="Helical" evidence="1">
    <location>
        <begin position="92"/>
        <end position="109"/>
    </location>
</feature>
<organism evidence="2 3">
    <name type="scientific">Actinorhabdospora filicis</name>
    <dbReference type="NCBI Taxonomy" id="1785913"/>
    <lineage>
        <taxon>Bacteria</taxon>
        <taxon>Bacillati</taxon>
        <taxon>Actinomycetota</taxon>
        <taxon>Actinomycetes</taxon>
        <taxon>Micromonosporales</taxon>
        <taxon>Micromonosporaceae</taxon>
        <taxon>Actinorhabdospora</taxon>
    </lineage>
</organism>
<evidence type="ECO:0000256" key="1">
    <source>
        <dbReference type="SAM" id="Phobius"/>
    </source>
</evidence>
<dbReference type="AlphaFoldDB" id="A0A9W6WD83"/>
<keyword evidence="1" id="KW-0472">Membrane</keyword>
<dbReference type="RefSeq" id="WP_285666802.1">
    <property type="nucleotide sequence ID" value="NZ_BSTX01000005.1"/>
</dbReference>
<name>A0A9W6WD83_9ACTN</name>
<dbReference type="InterPro" id="IPR021214">
    <property type="entry name" value="DUF2568"/>
</dbReference>
<accession>A0A9W6WD83</accession>
<reference evidence="2" key="1">
    <citation type="submission" date="2023-03" db="EMBL/GenBank/DDBJ databases">
        <title>Actinorhabdospora filicis NBRC 111898.</title>
        <authorList>
            <person name="Ichikawa N."/>
            <person name="Sato H."/>
            <person name="Tonouchi N."/>
        </authorList>
    </citation>
    <scope>NUCLEOTIDE SEQUENCE</scope>
    <source>
        <strain evidence="2">NBRC 111898</strain>
    </source>
</reference>
<protein>
    <recommendedName>
        <fullName evidence="4">DUF2568 domain-containing protein</fullName>
    </recommendedName>
</protein>